<evidence type="ECO:0000313" key="2">
    <source>
        <dbReference type="WBParaSite" id="maker-unitig_20500-snap-gene-0.3-mRNA-1"/>
    </source>
</evidence>
<name>A0A1I8F5Z5_9PLAT</name>
<protein>
    <submittedName>
        <fullName evidence="2">VWFA domain-containing protein</fullName>
    </submittedName>
</protein>
<accession>A0A1I8F5Z5</accession>
<dbReference type="Proteomes" id="UP000095280">
    <property type="component" value="Unplaced"/>
</dbReference>
<evidence type="ECO:0000313" key="1">
    <source>
        <dbReference type="Proteomes" id="UP000095280"/>
    </source>
</evidence>
<reference evidence="2" key="1">
    <citation type="submission" date="2016-11" db="UniProtKB">
        <authorList>
            <consortium name="WormBaseParasite"/>
        </authorList>
    </citation>
    <scope>IDENTIFICATION</scope>
</reference>
<dbReference type="WBParaSite" id="maker-unitig_20500-snap-gene-0.3-mRNA-1">
    <property type="protein sequence ID" value="maker-unitig_20500-snap-gene-0.3-mRNA-1"/>
    <property type="gene ID" value="maker-unitig_20500-snap-gene-0.3"/>
</dbReference>
<keyword evidence="1" id="KW-1185">Reference proteome</keyword>
<organism evidence="1 2">
    <name type="scientific">Macrostomum lignano</name>
    <dbReference type="NCBI Taxonomy" id="282301"/>
    <lineage>
        <taxon>Eukaryota</taxon>
        <taxon>Metazoa</taxon>
        <taxon>Spiralia</taxon>
        <taxon>Lophotrochozoa</taxon>
        <taxon>Platyhelminthes</taxon>
        <taxon>Rhabditophora</taxon>
        <taxon>Macrostomorpha</taxon>
        <taxon>Macrostomida</taxon>
        <taxon>Macrostomidae</taxon>
        <taxon>Macrostomum</taxon>
    </lineage>
</organism>
<dbReference type="AlphaFoldDB" id="A0A1I8F5Z5"/>
<sequence>MATQRSRPSKPLFPGLSRLGTAFRLRAGRQPEDDDASWYEIFSQILLLAGRASACLSYMLLTIAAAAARCAAKHSPSPTALPPHLVLSLDSAPPSAAAHTQVMCQLLSGRCGLDVAVTLFGRKRRKEIAKRGSTAAAAGKLRLRRASDIKALAPWLDSTGEALRFFLRATCCTRDYPACRACAACGGGGPQSGPDYKTACGLQPGPALSSPMFGLDCDCSTLVVFNLSGHRRHKSSLKSLAQRFLGRDIQSDDAVASQLGEDALAR</sequence>
<proteinExistence type="predicted"/>